<evidence type="ECO:0000313" key="11">
    <source>
        <dbReference type="Proteomes" id="UP000237511"/>
    </source>
</evidence>
<feature type="domain" description="HTH merR-type" evidence="9">
    <location>
        <begin position="12"/>
        <end position="80"/>
    </location>
</feature>
<dbReference type="GO" id="GO:0006979">
    <property type="term" value="P:response to oxidative stress"/>
    <property type="evidence" value="ECO:0007669"/>
    <property type="project" value="InterPro"/>
</dbReference>
<evidence type="ECO:0000256" key="6">
    <source>
        <dbReference type="ARBA" id="ARBA00023125"/>
    </source>
</evidence>
<dbReference type="RefSeq" id="WP_097524870.1">
    <property type="nucleotide sequence ID" value="NZ_LODU01000025.1"/>
</dbReference>
<dbReference type="NCBIfam" id="TIGR01950">
    <property type="entry name" value="SoxR"/>
    <property type="match status" value="1"/>
</dbReference>
<dbReference type="AlphaFoldDB" id="A0A2S3YP70"/>
<proteinExistence type="predicted"/>
<dbReference type="Proteomes" id="UP000237511">
    <property type="component" value="Unassembled WGS sequence"/>
</dbReference>
<dbReference type="InterPro" id="IPR015358">
    <property type="entry name" value="Tscrpt_reg_MerR_DNA-bd"/>
</dbReference>
<dbReference type="PROSITE" id="PS00552">
    <property type="entry name" value="HTH_MERR_1"/>
    <property type="match status" value="1"/>
</dbReference>
<dbReference type="SMART" id="SM00422">
    <property type="entry name" value="HTH_MERR"/>
    <property type="match status" value="1"/>
</dbReference>
<dbReference type="CDD" id="cd01110">
    <property type="entry name" value="HTH_SoxR"/>
    <property type="match status" value="1"/>
</dbReference>
<evidence type="ECO:0000256" key="8">
    <source>
        <dbReference type="SAM" id="MobiDB-lite"/>
    </source>
</evidence>
<keyword evidence="3" id="KW-0408">Iron</keyword>
<dbReference type="PANTHER" id="PTHR30204:SF0">
    <property type="entry name" value="REDOX-SENSITIVE TRANSCRIPTIONAL ACTIVATOR SOXR"/>
    <property type="match status" value="1"/>
</dbReference>
<keyword evidence="4" id="KW-0411">Iron-sulfur</keyword>
<keyword evidence="6" id="KW-0238">DNA-binding</keyword>
<dbReference type="PROSITE" id="PS50937">
    <property type="entry name" value="HTH_MERR_2"/>
    <property type="match status" value="1"/>
</dbReference>
<sequence length="164" mass="18091">MQKEEGSDFRRELTVGEVAERSGIAVSTLHFYETKGLIRSNRSRGNQRRYPRSVLRRVAVIKVAQRTGIPLAEIQSALSVLPDDRPLTVEDWARLSNSWRQQLDDRIAKLTSLRDQLTGCIGCGCLSMRDCPLRNPHDVLGSEGAGPRLMDPSDGSSDAETAGA</sequence>
<evidence type="ECO:0000313" key="10">
    <source>
        <dbReference type="EMBL" id="POH32742.1"/>
    </source>
</evidence>
<dbReference type="GO" id="GO:0003677">
    <property type="term" value="F:DNA binding"/>
    <property type="evidence" value="ECO:0007669"/>
    <property type="project" value="UniProtKB-KW"/>
</dbReference>
<feature type="compositionally biased region" description="Polar residues" evidence="8">
    <location>
        <begin position="154"/>
        <end position="164"/>
    </location>
</feature>
<keyword evidence="2" id="KW-0479">Metal-binding</keyword>
<dbReference type="InterPro" id="IPR009061">
    <property type="entry name" value="DNA-bd_dom_put_sf"/>
</dbReference>
<protein>
    <submittedName>
        <fullName evidence="10">Redox-sensitive transcriptional activator SoxR</fullName>
    </submittedName>
</protein>
<accession>A0A2S3YP70</accession>
<reference evidence="10 11" key="1">
    <citation type="journal article" date="2014" name="Syst. Appl. Microbiol.">
        <title>Microsymbionts of Phaseolus vulgaris in acid and alkaline soils of Mexico.</title>
        <authorList>
            <person name="Verastegui-Valdes M.M."/>
            <person name="Zhang Y.J."/>
            <person name="Rivera-Orduna F.N."/>
            <person name="Cheng H.P."/>
            <person name="Sui X.H."/>
            <person name="Wang E.T."/>
        </authorList>
    </citation>
    <scope>NUCLEOTIDE SEQUENCE [LARGE SCALE GENOMIC DNA]</scope>
    <source>
        <strain evidence="10 11">FG01</strain>
    </source>
</reference>
<evidence type="ECO:0000256" key="1">
    <source>
        <dbReference type="ARBA" id="ARBA00022714"/>
    </source>
</evidence>
<keyword evidence="1" id="KW-0001">2Fe-2S</keyword>
<name>A0A2S3YP70_9HYPH</name>
<dbReference type="Pfam" id="PF00376">
    <property type="entry name" value="MerR"/>
    <property type="match status" value="1"/>
</dbReference>
<dbReference type="PANTHER" id="PTHR30204">
    <property type="entry name" value="REDOX-CYCLING DRUG-SENSING TRANSCRIPTIONAL ACTIVATOR SOXR"/>
    <property type="match status" value="1"/>
</dbReference>
<dbReference type="PRINTS" id="PR00040">
    <property type="entry name" value="HTHMERR"/>
</dbReference>
<dbReference type="GO" id="GO:0003700">
    <property type="term" value="F:DNA-binding transcription factor activity"/>
    <property type="evidence" value="ECO:0007669"/>
    <property type="project" value="InterPro"/>
</dbReference>
<dbReference type="GO" id="GO:0051537">
    <property type="term" value="F:2 iron, 2 sulfur cluster binding"/>
    <property type="evidence" value="ECO:0007669"/>
    <property type="project" value="UniProtKB-KW"/>
</dbReference>
<organism evidence="10 11">
    <name type="scientific">Sinorhizobium americanum</name>
    <dbReference type="NCBI Taxonomy" id="194963"/>
    <lineage>
        <taxon>Bacteria</taxon>
        <taxon>Pseudomonadati</taxon>
        <taxon>Pseudomonadota</taxon>
        <taxon>Alphaproteobacteria</taxon>
        <taxon>Hyphomicrobiales</taxon>
        <taxon>Rhizobiaceae</taxon>
        <taxon>Sinorhizobium/Ensifer group</taxon>
        <taxon>Sinorhizobium</taxon>
    </lineage>
</organism>
<dbReference type="InterPro" id="IPR000551">
    <property type="entry name" value="MerR-type_HTH_dom"/>
</dbReference>
<keyword evidence="7" id="KW-0804">Transcription</keyword>
<dbReference type="SUPFAM" id="SSF46955">
    <property type="entry name" value="Putative DNA-binding domain"/>
    <property type="match status" value="1"/>
</dbReference>
<gene>
    <name evidence="10" type="ORF">ATY31_12610</name>
</gene>
<evidence type="ECO:0000256" key="5">
    <source>
        <dbReference type="ARBA" id="ARBA00023015"/>
    </source>
</evidence>
<feature type="region of interest" description="Disordered" evidence="8">
    <location>
        <begin position="142"/>
        <end position="164"/>
    </location>
</feature>
<evidence type="ECO:0000259" key="9">
    <source>
        <dbReference type="PROSITE" id="PS50937"/>
    </source>
</evidence>
<dbReference type="InterPro" id="IPR047057">
    <property type="entry name" value="MerR_fam"/>
</dbReference>
<evidence type="ECO:0000256" key="7">
    <source>
        <dbReference type="ARBA" id="ARBA00023163"/>
    </source>
</evidence>
<keyword evidence="5" id="KW-0805">Transcription regulation</keyword>
<dbReference type="Pfam" id="PF09278">
    <property type="entry name" value="MerR-DNA-bind"/>
    <property type="match status" value="1"/>
</dbReference>
<evidence type="ECO:0000256" key="3">
    <source>
        <dbReference type="ARBA" id="ARBA00023004"/>
    </source>
</evidence>
<comment type="caution">
    <text evidence="10">The sequence shown here is derived from an EMBL/GenBank/DDBJ whole genome shotgun (WGS) entry which is preliminary data.</text>
</comment>
<dbReference type="Gene3D" id="1.10.1660.10">
    <property type="match status" value="1"/>
</dbReference>
<dbReference type="EMBL" id="LODU01000025">
    <property type="protein sequence ID" value="POH32742.1"/>
    <property type="molecule type" value="Genomic_DNA"/>
</dbReference>
<dbReference type="GO" id="GO:0046872">
    <property type="term" value="F:metal ion binding"/>
    <property type="evidence" value="ECO:0007669"/>
    <property type="project" value="UniProtKB-KW"/>
</dbReference>
<dbReference type="InterPro" id="IPR010211">
    <property type="entry name" value="Redox-sen_tscrpt-act_SoxR"/>
</dbReference>
<evidence type="ECO:0000256" key="2">
    <source>
        <dbReference type="ARBA" id="ARBA00022723"/>
    </source>
</evidence>
<evidence type="ECO:0000256" key="4">
    <source>
        <dbReference type="ARBA" id="ARBA00023014"/>
    </source>
</evidence>